<dbReference type="RefSeq" id="XP_003319693.1">
    <property type="nucleotide sequence ID" value="XM_003319645.1"/>
</dbReference>
<dbReference type="VEuPathDB" id="FungiDB:PGTG_01867"/>
<name>E3JT47_PUCGT</name>
<dbReference type="KEGG" id="pgr:PGTG_01867"/>
<protein>
    <submittedName>
        <fullName evidence="1">Uncharacterized protein</fullName>
    </submittedName>
</protein>
<evidence type="ECO:0000313" key="2">
    <source>
        <dbReference type="Proteomes" id="UP000008783"/>
    </source>
</evidence>
<accession>E3JT47</accession>
<gene>
    <name evidence="1" type="ORF">PGTG_01867</name>
</gene>
<reference evidence="2" key="2">
    <citation type="journal article" date="2011" name="Proc. Natl. Acad. Sci. U.S.A.">
        <title>Obligate biotrophy features unraveled by the genomic analysis of rust fungi.</title>
        <authorList>
            <person name="Duplessis S."/>
            <person name="Cuomo C.A."/>
            <person name="Lin Y.-C."/>
            <person name="Aerts A."/>
            <person name="Tisserant E."/>
            <person name="Veneault-Fourrey C."/>
            <person name="Joly D.L."/>
            <person name="Hacquard S."/>
            <person name="Amselem J."/>
            <person name="Cantarel B.L."/>
            <person name="Chiu R."/>
            <person name="Coutinho P.M."/>
            <person name="Feau N."/>
            <person name="Field M."/>
            <person name="Frey P."/>
            <person name="Gelhaye E."/>
            <person name="Goldberg J."/>
            <person name="Grabherr M.G."/>
            <person name="Kodira C.D."/>
            <person name="Kohler A."/>
            <person name="Kuees U."/>
            <person name="Lindquist E.A."/>
            <person name="Lucas S.M."/>
            <person name="Mago R."/>
            <person name="Mauceli E."/>
            <person name="Morin E."/>
            <person name="Murat C."/>
            <person name="Pangilinan J.L."/>
            <person name="Park R."/>
            <person name="Pearson M."/>
            <person name="Quesneville H."/>
            <person name="Rouhier N."/>
            <person name="Sakthikumar S."/>
            <person name="Salamov A.A."/>
            <person name="Schmutz J."/>
            <person name="Selles B."/>
            <person name="Shapiro H."/>
            <person name="Tanguay P."/>
            <person name="Tuskan G.A."/>
            <person name="Henrissat B."/>
            <person name="Van de Peer Y."/>
            <person name="Rouze P."/>
            <person name="Ellis J.G."/>
            <person name="Dodds P.N."/>
            <person name="Schein J.E."/>
            <person name="Zhong S."/>
            <person name="Hamelin R.C."/>
            <person name="Grigoriev I.V."/>
            <person name="Szabo L.J."/>
            <person name="Martin F."/>
        </authorList>
    </citation>
    <scope>NUCLEOTIDE SEQUENCE [LARGE SCALE GENOMIC DNA]</scope>
    <source>
        <strain evidence="2">CRL 75-36-700-3 / race SCCL</strain>
    </source>
</reference>
<dbReference type="EMBL" id="DS178263">
    <property type="protein sequence ID" value="EFP75274.1"/>
    <property type="molecule type" value="Genomic_DNA"/>
</dbReference>
<keyword evidence="2" id="KW-1185">Reference proteome</keyword>
<dbReference type="InParanoid" id="E3JT47"/>
<dbReference type="AlphaFoldDB" id="E3JT47"/>
<proteinExistence type="predicted"/>
<sequence>MPTTEVSKKYYLLSTISKPRGLQDEKQQELDQKTGENWLLEVVIAEMAPAHPDIRLLFPGKLPSASAPAGGYPSAAAGIQGYPPFKGRARFCKGGVSLIEWY</sequence>
<evidence type="ECO:0000313" key="1">
    <source>
        <dbReference type="EMBL" id="EFP75274.1"/>
    </source>
</evidence>
<organism evidence="1 2">
    <name type="scientific">Puccinia graminis f. sp. tritici (strain CRL 75-36-700-3 / race SCCL)</name>
    <name type="common">Black stem rust fungus</name>
    <dbReference type="NCBI Taxonomy" id="418459"/>
    <lineage>
        <taxon>Eukaryota</taxon>
        <taxon>Fungi</taxon>
        <taxon>Dikarya</taxon>
        <taxon>Basidiomycota</taxon>
        <taxon>Pucciniomycotina</taxon>
        <taxon>Pucciniomycetes</taxon>
        <taxon>Pucciniales</taxon>
        <taxon>Pucciniaceae</taxon>
        <taxon>Puccinia</taxon>
    </lineage>
</organism>
<dbReference type="Proteomes" id="UP000008783">
    <property type="component" value="Unassembled WGS sequence"/>
</dbReference>
<reference key="1">
    <citation type="submission" date="2007-01" db="EMBL/GenBank/DDBJ databases">
        <title>The Genome Sequence of Puccinia graminis f. sp. tritici Strain CRL 75-36-700-3.</title>
        <authorList>
            <consortium name="The Broad Institute Genome Sequencing Platform"/>
            <person name="Birren B."/>
            <person name="Lander E."/>
            <person name="Galagan J."/>
            <person name="Nusbaum C."/>
            <person name="Devon K."/>
            <person name="Cuomo C."/>
            <person name="Jaffe D."/>
            <person name="Butler J."/>
            <person name="Alvarez P."/>
            <person name="Gnerre S."/>
            <person name="Grabherr M."/>
            <person name="Mauceli E."/>
            <person name="Brockman W."/>
            <person name="Young S."/>
            <person name="LaButti K."/>
            <person name="Sykes S."/>
            <person name="DeCaprio D."/>
            <person name="Crawford M."/>
            <person name="Koehrsen M."/>
            <person name="Engels R."/>
            <person name="Montgomery P."/>
            <person name="Pearson M."/>
            <person name="Howarth C."/>
            <person name="Larson L."/>
            <person name="White J."/>
            <person name="Zeng Q."/>
            <person name="Kodira C."/>
            <person name="Yandava C."/>
            <person name="Alvarado L."/>
            <person name="O'Leary S."/>
            <person name="Szabo L."/>
            <person name="Dean R."/>
            <person name="Schein J."/>
        </authorList>
    </citation>
    <scope>NUCLEOTIDE SEQUENCE</scope>
    <source>
        <strain>CRL 75-36-700-3</strain>
    </source>
</reference>
<dbReference type="HOGENOM" id="CLU_2278814_0_0_1"/>
<dbReference type="GeneID" id="10542739"/>